<keyword evidence="7 10" id="KW-0342">GTP-binding</keyword>
<keyword evidence="9 10" id="KW-0131">Cell cycle</keyword>
<dbReference type="InterPro" id="IPR019987">
    <property type="entry name" value="GTP-bd_ribosome_bio_YsxC"/>
</dbReference>
<comment type="cofactor">
    <cofactor evidence="1">
        <name>Mg(2+)</name>
        <dbReference type="ChEBI" id="CHEBI:18420"/>
    </cofactor>
</comment>
<dbReference type="PANTHER" id="PTHR11649">
    <property type="entry name" value="MSS1/TRME-RELATED GTP-BINDING PROTEIN"/>
    <property type="match status" value="1"/>
</dbReference>
<dbReference type="GO" id="GO:0000917">
    <property type="term" value="P:division septum assembly"/>
    <property type="evidence" value="ECO:0007669"/>
    <property type="project" value="UniProtKB-KW"/>
</dbReference>
<accession>A0A943ELX1</accession>
<proteinExistence type="inferred from homology"/>
<keyword evidence="8 10" id="KW-0717">Septation</keyword>
<comment type="similarity">
    <text evidence="2 10">Belongs to the TRAFAC class TrmE-Era-EngA-EngB-Septin-like GTPase superfamily. EngB GTPase family.</text>
</comment>
<dbReference type="Pfam" id="PF01926">
    <property type="entry name" value="MMR_HSR1"/>
    <property type="match status" value="1"/>
</dbReference>
<gene>
    <name evidence="12" type="primary">yihA</name>
    <name evidence="10" type="synonym">engB</name>
    <name evidence="12" type="ORF">KHX13_08235</name>
</gene>
<keyword evidence="5 10" id="KW-0547">Nucleotide-binding</keyword>
<keyword evidence="4" id="KW-0479">Metal-binding</keyword>
<evidence type="ECO:0000256" key="6">
    <source>
        <dbReference type="ARBA" id="ARBA00022842"/>
    </source>
</evidence>
<evidence type="ECO:0000259" key="11">
    <source>
        <dbReference type="PROSITE" id="PS51706"/>
    </source>
</evidence>
<dbReference type="HAMAP" id="MF_00321">
    <property type="entry name" value="GTPase_EngB"/>
    <property type="match status" value="1"/>
</dbReference>
<evidence type="ECO:0000256" key="8">
    <source>
        <dbReference type="ARBA" id="ARBA00023210"/>
    </source>
</evidence>
<evidence type="ECO:0000256" key="4">
    <source>
        <dbReference type="ARBA" id="ARBA00022723"/>
    </source>
</evidence>
<evidence type="ECO:0000256" key="1">
    <source>
        <dbReference type="ARBA" id="ARBA00001946"/>
    </source>
</evidence>
<dbReference type="GO" id="GO:0005525">
    <property type="term" value="F:GTP binding"/>
    <property type="evidence" value="ECO:0007669"/>
    <property type="project" value="UniProtKB-UniRule"/>
</dbReference>
<evidence type="ECO:0000313" key="13">
    <source>
        <dbReference type="Proteomes" id="UP000754226"/>
    </source>
</evidence>
<evidence type="ECO:0000256" key="9">
    <source>
        <dbReference type="ARBA" id="ARBA00023306"/>
    </source>
</evidence>
<dbReference type="GO" id="GO:0046872">
    <property type="term" value="F:metal ion binding"/>
    <property type="evidence" value="ECO:0007669"/>
    <property type="project" value="UniProtKB-KW"/>
</dbReference>
<evidence type="ECO:0000256" key="5">
    <source>
        <dbReference type="ARBA" id="ARBA00022741"/>
    </source>
</evidence>
<dbReference type="PANTHER" id="PTHR11649:SF13">
    <property type="entry name" value="ENGB-TYPE G DOMAIN-CONTAINING PROTEIN"/>
    <property type="match status" value="1"/>
</dbReference>
<keyword evidence="6" id="KW-0460">Magnesium</keyword>
<dbReference type="SUPFAM" id="SSF52540">
    <property type="entry name" value="P-loop containing nucleoside triphosphate hydrolases"/>
    <property type="match status" value="1"/>
</dbReference>
<evidence type="ECO:0000256" key="10">
    <source>
        <dbReference type="HAMAP-Rule" id="MF_00321"/>
    </source>
</evidence>
<dbReference type="NCBIfam" id="TIGR03598">
    <property type="entry name" value="GTPase_YsxC"/>
    <property type="match status" value="1"/>
</dbReference>
<feature type="domain" description="EngB-type G" evidence="11">
    <location>
        <begin position="27"/>
        <end position="210"/>
    </location>
</feature>
<keyword evidence="3 10" id="KW-0132">Cell division</keyword>
<sequence length="210" mass="23688">MVMTQWDIVGGEFVASAVKATQYPQDTVDEVAFIGRSNVGKSSLLNSLARRKGLARVSSSPGKTQTINFYSFRAKKTTEKEPLRHTFYAVDLPGYGFARTSQSQKNQWSAFICKYMENSRDLKLVCVLMDIRHAPMESDIDCYQWLLSLGIPLMIILTKSDKLNKGAVAAQKELYKKTFGLDDDHILTYTSTAHTNRRELIERILATLGH</sequence>
<dbReference type="EMBL" id="JAGZCZ010000010">
    <property type="protein sequence ID" value="MBS5520292.1"/>
    <property type="molecule type" value="Genomic_DNA"/>
</dbReference>
<evidence type="ECO:0000256" key="7">
    <source>
        <dbReference type="ARBA" id="ARBA00023134"/>
    </source>
</evidence>
<organism evidence="12 13">
    <name type="scientific">Acidaminococcus intestini</name>
    <dbReference type="NCBI Taxonomy" id="187327"/>
    <lineage>
        <taxon>Bacteria</taxon>
        <taxon>Bacillati</taxon>
        <taxon>Bacillota</taxon>
        <taxon>Negativicutes</taxon>
        <taxon>Acidaminococcales</taxon>
        <taxon>Acidaminococcaceae</taxon>
        <taxon>Acidaminococcus</taxon>
    </lineage>
</organism>
<comment type="function">
    <text evidence="10">Necessary for normal cell division and for the maintenance of normal septation.</text>
</comment>
<name>A0A943ELX1_9FIRM</name>
<reference evidence="12" key="1">
    <citation type="submission" date="2021-02" db="EMBL/GenBank/DDBJ databases">
        <title>Infant gut strain persistence is associated with maternal origin, phylogeny, and functional potential including surface adhesion and iron acquisition.</title>
        <authorList>
            <person name="Lou Y.C."/>
        </authorList>
    </citation>
    <scope>NUCLEOTIDE SEQUENCE</scope>
    <source>
        <strain evidence="12">L3_106_000M1_dasL3_106_000M1_concoct_15</strain>
    </source>
</reference>
<dbReference type="InterPro" id="IPR030393">
    <property type="entry name" value="G_ENGB_dom"/>
</dbReference>
<comment type="caution">
    <text evidence="12">The sequence shown here is derived from an EMBL/GenBank/DDBJ whole genome shotgun (WGS) entry which is preliminary data.</text>
</comment>
<evidence type="ECO:0000256" key="2">
    <source>
        <dbReference type="ARBA" id="ARBA00009638"/>
    </source>
</evidence>
<dbReference type="Gene3D" id="3.40.50.300">
    <property type="entry name" value="P-loop containing nucleotide triphosphate hydrolases"/>
    <property type="match status" value="1"/>
</dbReference>
<dbReference type="AlphaFoldDB" id="A0A943ELX1"/>
<evidence type="ECO:0000256" key="3">
    <source>
        <dbReference type="ARBA" id="ARBA00022618"/>
    </source>
</evidence>
<dbReference type="PROSITE" id="PS51706">
    <property type="entry name" value="G_ENGB"/>
    <property type="match status" value="1"/>
</dbReference>
<dbReference type="InterPro" id="IPR006073">
    <property type="entry name" value="GTP-bd"/>
</dbReference>
<evidence type="ECO:0000313" key="12">
    <source>
        <dbReference type="EMBL" id="MBS5520292.1"/>
    </source>
</evidence>
<dbReference type="Proteomes" id="UP000754226">
    <property type="component" value="Unassembled WGS sequence"/>
</dbReference>
<dbReference type="CDD" id="cd01876">
    <property type="entry name" value="YihA_EngB"/>
    <property type="match status" value="1"/>
</dbReference>
<dbReference type="InterPro" id="IPR027417">
    <property type="entry name" value="P-loop_NTPase"/>
</dbReference>
<protein>
    <recommendedName>
        <fullName evidence="10">Probable GTP-binding protein EngB</fullName>
    </recommendedName>
</protein>